<dbReference type="InterPro" id="IPR039494">
    <property type="entry name" value="F8A"/>
</dbReference>
<dbReference type="EnsemblMetazoa" id="Aqu2.1.33909_001">
    <property type="protein sequence ID" value="Aqu2.1.33909_001"/>
    <property type="gene ID" value="Aqu2.1.33909"/>
</dbReference>
<dbReference type="PANTHER" id="PTHR16797">
    <property type="entry name" value="FACTOR VIII-ASSOCIATED GENE 1"/>
    <property type="match status" value="1"/>
</dbReference>
<sequence length="324" mass="36131">MASQQGVLDEKGTELIASYKAIAAKLKKLVESLSNKLVHGLCFRRFMKKPNVKAASVEYGKLANSLKNEENNEYAALCFMAMAKCDQLTADSGSEAESWANAGRQFILAEEKLMAARNVSYNDMLEAGIHSFLLAVHVLEVQGDNLLAASFALEAGQRLMKCEWYSQAAIFLQRAVDLQSQTIDWRIDTLGKLVSCRLQLRDYSSALGILSQIVSESNGKDGPYEQLINSCSISQLLILLLLKPNRRHLSAQLAAVWDSYSKLPSLDDLNDKRLLLHALTVAVNEKDYSSVKDISIKLRPLLTSDQKLLLHTVLEEYSYHHSLH</sequence>
<dbReference type="InterPro" id="IPR011990">
    <property type="entry name" value="TPR-like_helical_dom_sf"/>
</dbReference>
<dbReference type="GO" id="GO:0099518">
    <property type="term" value="P:vesicle cytoskeletal trafficking"/>
    <property type="evidence" value="ECO:0007669"/>
    <property type="project" value="TreeGrafter"/>
</dbReference>
<dbReference type="PANTHER" id="PTHR16797:SF4">
    <property type="entry name" value="40-KDA HUNTINGTIN-ASSOCIATED PROTEIN"/>
    <property type="match status" value="1"/>
</dbReference>
<dbReference type="OrthoDB" id="10249246at2759"/>
<dbReference type="STRING" id="400682.A0A1X7V283"/>
<dbReference type="AlphaFoldDB" id="A0A1X7V283"/>
<organism evidence="1">
    <name type="scientific">Amphimedon queenslandica</name>
    <name type="common">Sponge</name>
    <dbReference type="NCBI Taxonomy" id="400682"/>
    <lineage>
        <taxon>Eukaryota</taxon>
        <taxon>Metazoa</taxon>
        <taxon>Porifera</taxon>
        <taxon>Demospongiae</taxon>
        <taxon>Heteroscleromorpha</taxon>
        <taxon>Haplosclerida</taxon>
        <taxon>Niphatidae</taxon>
        <taxon>Amphimedon</taxon>
    </lineage>
</organism>
<accession>A0A1X7V283</accession>
<evidence type="ECO:0008006" key="2">
    <source>
        <dbReference type="Google" id="ProtNLM"/>
    </source>
</evidence>
<name>A0A1X7V283_AMPQE</name>
<dbReference type="InParanoid" id="A0A1X7V283"/>
<evidence type="ECO:0000313" key="1">
    <source>
        <dbReference type="EnsemblMetazoa" id="Aqu2.1.33909_001"/>
    </source>
</evidence>
<dbReference type="SUPFAM" id="SSF48452">
    <property type="entry name" value="TPR-like"/>
    <property type="match status" value="1"/>
</dbReference>
<dbReference type="GO" id="GO:0005769">
    <property type="term" value="C:early endosome"/>
    <property type="evidence" value="ECO:0007669"/>
    <property type="project" value="TreeGrafter"/>
</dbReference>
<dbReference type="eggNOG" id="ENOG502QQQW">
    <property type="taxonomic scope" value="Eukaryota"/>
</dbReference>
<dbReference type="Gene3D" id="1.25.40.10">
    <property type="entry name" value="Tetratricopeptide repeat domain"/>
    <property type="match status" value="1"/>
</dbReference>
<reference evidence="1" key="1">
    <citation type="submission" date="2017-05" db="UniProtKB">
        <authorList>
            <consortium name="EnsemblMetazoa"/>
        </authorList>
    </citation>
    <scope>IDENTIFICATION</scope>
</reference>
<proteinExistence type="predicted"/>
<protein>
    <recommendedName>
        <fullName evidence="2">Factor VIII intron 22 protein</fullName>
    </recommendedName>
</protein>